<dbReference type="EMBL" id="CP046566">
    <property type="protein sequence ID" value="QGW29891.1"/>
    <property type="molecule type" value="Genomic_DNA"/>
</dbReference>
<evidence type="ECO:0008006" key="3">
    <source>
        <dbReference type="Google" id="ProtNLM"/>
    </source>
</evidence>
<dbReference type="KEGG" id="fls:GLV81_18780"/>
<proteinExistence type="predicted"/>
<dbReference type="SUPFAM" id="SSF69318">
    <property type="entry name" value="Integrin alpha N-terminal domain"/>
    <property type="match status" value="1"/>
</dbReference>
<accession>A0A6I6H6F2</accession>
<name>A0A6I6H6F2_9BACT</name>
<evidence type="ECO:0000313" key="2">
    <source>
        <dbReference type="Proteomes" id="UP000426027"/>
    </source>
</evidence>
<protein>
    <recommendedName>
        <fullName evidence="3">VCBS repeat-containing protein</fullName>
    </recommendedName>
</protein>
<gene>
    <name evidence="1" type="ORF">GLV81_18780</name>
</gene>
<dbReference type="AlphaFoldDB" id="A0A6I6H6F2"/>
<reference evidence="1 2" key="1">
    <citation type="submission" date="2019-11" db="EMBL/GenBank/DDBJ databases">
        <authorList>
            <person name="Im W.T."/>
        </authorList>
    </citation>
    <scope>NUCLEOTIDE SEQUENCE [LARGE SCALE GENOMIC DNA]</scope>
    <source>
        <strain evidence="1 2">SB-02</strain>
    </source>
</reference>
<dbReference type="RefSeq" id="WP_157480550.1">
    <property type="nucleotide sequence ID" value="NZ_CP046566.1"/>
</dbReference>
<organism evidence="1 2">
    <name type="scientific">Phnomibacter ginsenosidimutans</name>
    <dbReference type="NCBI Taxonomy" id="2676868"/>
    <lineage>
        <taxon>Bacteria</taxon>
        <taxon>Pseudomonadati</taxon>
        <taxon>Bacteroidota</taxon>
        <taxon>Chitinophagia</taxon>
        <taxon>Chitinophagales</taxon>
        <taxon>Chitinophagaceae</taxon>
        <taxon>Phnomibacter</taxon>
    </lineage>
</organism>
<keyword evidence="2" id="KW-1185">Reference proteome</keyword>
<sequence>MKTLLTILGLTFFTWTAKGQFPFEKYPVIKYKSYNEWKTYDKTEKEKRVHSTLTIPKFYNNGDTLTIQLTSFTDHWWKNSIIRVFRNKKETQKIFENMGFNPGGLDTLRVADINGDGLEDIKIISAYMGNGIAALNVKVIYLFQQIDKSFKKVSFADKMINNRQERDLDGDGNFEIVTMNLVEHEHHNYWLFNLFNYKNYGLLNVNMKFNYPIMIQFLYRDNYEITNKISREKMKTFALKLPDEYDTK</sequence>
<dbReference type="InterPro" id="IPR028994">
    <property type="entry name" value="Integrin_alpha_N"/>
</dbReference>
<evidence type="ECO:0000313" key="1">
    <source>
        <dbReference type="EMBL" id="QGW29891.1"/>
    </source>
</evidence>
<dbReference type="Proteomes" id="UP000426027">
    <property type="component" value="Chromosome"/>
</dbReference>